<feature type="region of interest" description="Disordered" evidence="2">
    <location>
        <begin position="212"/>
        <end position="306"/>
    </location>
</feature>
<dbReference type="Proteomes" id="UP000321570">
    <property type="component" value="Unassembled WGS sequence"/>
</dbReference>
<feature type="coiled-coil region" evidence="1">
    <location>
        <begin position="9"/>
        <end position="43"/>
    </location>
</feature>
<keyword evidence="1" id="KW-0175">Coiled coil</keyword>
<sequence length="497" mass="54884">MAHRNFRQEGNLNERIAAIRENNARLENRHREIELDKKRAAETGSSILPSQIKITICRNDNKPVRNGVYENTNNRNKGRQGYRPRGGGGPLGYNLSKSLSRLPYDANYANSQPQQHQQFQPNRQQGGRGGYGGRGSFYLRGCGGGGNINNNFPPVDYVRHVEIDRFSNRGGGGKPQRYSQNHNNRNFHGLRNGQYRSITPAKSMPSLDPALFIQNSRPFNSGNQGRGGIGGRGNFRPQNLPPRFRHNSYKCGPPGGPNGGPSKMCPPPPPPFPPPSPSQPTPSPSQKWPQTKDRSAPWVRGNTIKSQNPVCRVATVSTKDGEVLKSAPDSDSPFINPDEDDDDGYIDDNPLDDLDQFTLKIDMDGGFIVHDATICDPILSRPISSWIDEAASELNGDGEETEDPASKLNASSNPEENFKSPGKDGFDLDGYIFSNSSLTTSGVSTLSSLDCRLVSSDFHIRPIPRSYSADQLDKASKSRWTADFRKESDYLQVAWET</sequence>
<keyword evidence="4" id="KW-1185">Reference proteome</keyword>
<feature type="region of interest" description="Disordered" evidence="2">
    <location>
        <begin position="110"/>
        <end position="132"/>
    </location>
</feature>
<reference evidence="3 4" key="1">
    <citation type="submission" date="2019-07" db="EMBL/GenBank/DDBJ databases">
        <authorList>
            <person name="Jastrzebski P J."/>
            <person name="Paukszto L."/>
            <person name="Jastrzebski P J."/>
        </authorList>
    </citation>
    <scope>NUCLEOTIDE SEQUENCE [LARGE SCALE GENOMIC DNA]</scope>
    <source>
        <strain evidence="3 4">WMS-il1</strain>
    </source>
</reference>
<feature type="compositionally biased region" description="Gly residues" evidence="2">
    <location>
        <begin position="224"/>
        <end position="233"/>
    </location>
</feature>
<dbReference type="EMBL" id="CABIJS010000333">
    <property type="protein sequence ID" value="VUZ49647.1"/>
    <property type="molecule type" value="Genomic_DNA"/>
</dbReference>
<proteinExistence type="predicted"/>
<feature type="compositionally biased region" description="Polar residues" evidence="2">
    <location>
        <begin position="177"/>
        <end position="186"/>
    </location>
</feature>
<feature type="region of interest" description="Disordered" evidence="2">
    <location>
        <begin position="166"/>
        <end position="192"/>
    </location>
</feature>
<feature type="region of interest" description="Disordered" evidence="2">
    <location>
        <begin position="321"/>
        <end position="345"/>
    </location>
</feature>
<organism evidence="3 4">
    <name type="scientific">Hymenolepis diminuta</name>
    <name type="common">Rat tapeworm</name>
    <dbReference type="NCBI Taxonomy" id="6216"/>
    <lineage>
        <taxon>Eukaryota</taxon>
        <taxon>Metazoa</taxon>
        <taxon>Spiralia</taxon>
        <taxon>Lophotrochozoa</taxon>
        <taxon>Platyhelminthes</taxon>
        <taxon>Cestoda</taxon>
        <taxon>Eucestoda</taxon>
        <taxon>Cyclophyllidea</taxon>
        <taxon>Hymenolepididae</taxon>
        <taxon>Hymenolepis</taxon>
    </lineage>
</organism>
<protein>
    <submittedName>
        <fullName evidence="3">Uncharacterized protein</fullName>
    </submittedName>
</protein>
<evidence type="ECO:0000256" key="1">
    <source>
        <dbReference type="SAM" id="Coils"/>
    </source>
</evidence>
<feature type="region of interest" description="Disordered" evidence="2">
    <location>
        <begin position="392"/>
        <end position="423"/>
    </location>
</feature>
<name>A0A564YQS5_HYMDI</name>
<feature type="region of interest" description="Disordered" evidence="2">
    <location>
        <begin position="65"/>
        <end position="96"/>
    </location>
</feature>
<accession>A0A564YQS5</accession>
<gene>
    <name evidence="3" type="ORF">WMSIL1_LOCUS8851</name>
</gene>
<dbReference type="AlphaFoldDB" id="A0A564YQS5"/>
<evidence type="ECO:0000313" key="4">
    <source>
        <dbReference type="Proteomes" id="UP000321570"/>
    </source>
</evidence>
<feature type="compositionally biased region" description="Low complexity" evidence="2">
    <location>
        <begin position="110"/>
        <end position="125"/>
    </location>
</feature>
<evidence type="ECO:0000313" key="3">
    <source>
        <dbReference type="EMBL" id="VUZ49647.1"/>
    </source>
</evidence>
<evidence type="ECO:0000256" key="2">
    <source>
        <dbReference type="SAM" id="MobiDB-lite"/>
    </source>
</evidence>
<feature type="compositionally biased region" description="Pro residues" evidence="2">
    <location>
        <begin position="264"/>
        <end position="283"/>
    </location>
</feature>